<name>X1Q150_9ZZZZ</name>
<dbReference type="AlphaFoldDB" id="X1Q150"/>
<proteinExistence type="predicted"/>
<gene>
    <name evidence="1" type="ORF">S06H3_51518</name>
</gene>
<protein>
    <submittedName>
        <fullName evidence="1">Uncharacterized protein</fullName>
    </submittedName>
</protein>
<accession>X1Q150</accession>
<organism evidence="1">
    <name type="scientific">marine sediment metagenome</name>
    <dbReference type="NCBI Taxonomy" id="412755"/>
    <lineage>
        <taxon>unclassified sequences</taxon>
        <taxon>metagenomes</taxon>
        <taxon>ecological metagenomes</taxon>
    </lineage>
</organism>
<dbReference type="EMBL" id="BARV01032695">
    <property type="protein sequence ID" value="GAI36944.1"/>
    <property type="molecule type" value="Genomic_DNA"/>
</dbReference>
<reference evidence="1" key="1">
    <citation type="journal article" date="2014" name="Front. Microbiol.">
        <title>High frequency of phylogenetically diverse reductive dehalogenase-homologous genes in deep subseafloor sedimentary metagenomes.</title>
        <authorList>
            <person name="Kawai M."/>
            <person name="Futagami T."/>
            <person name="Toyoda A."/>
            <person name="Takaki Y."/>
            <person name="Nishi S."/>
            <person name="Hori S."/>
            <person name="Arai W."/>
            <person name="Tsubouchi T."/>
            <person name="Morono Y."/>
            <person name="Uchiyama I."/>
            <person name="Ito T."/>
            <person name="Fujiyama A."/>
            <person name="Inagaki F."/>
            <person name="Takami H."/>
        </authorList>
    </citation>
    <scope>NUCLEOTIDE SEQUENCE</scope>
    <source>
        <strain evidence="1">Expedition CK06-06</strain>
    </source>
</reference>
<feature type="non-terminal residue" evidence="1">
    <location>
        <position position="1"/>
    </location>
</feature>
<sequence>VLSPAFSIDAVAVVTVTIPHGLAVTPAVEDCQLTVVEDSDVDDWEEGYVKVESVGAANVVAKVNVTAASATGGATAKLALHVDLAGG</sequence>
<comment type="caution">
    <text evidence="1">The sequence shown here is derived from an EMBL/GenBank/DDBJ whole genome shotgun (WGS) entry which is preliminary data.</text>
</comment>
<evidence type="ECO:0000313" key="1">
    <source>
        <dbReference type="EMBL" id="GAI36944.1"/>
    </source>
</evidence>